<dbReference type="Pfam" id="PF13377">
    <property type="entry name" value="Peripla_BP_3"/>
    <property type="match status" value="1"/>
</dbReference>
<dbReference type="InterPro" id="IPR000843">
    <property type="entry name" value="HTH_LacI"/>
</dbReference>
<dbReference type="CDD" id="cd01392">
    <property type="entry name" value="HTH_LacI"/>
    <property type="match status" value="1"/>
</dbReference>
<evidence type="ECO:0000313" key="5">
    <source>
        <dbReference type="EMBL" id="CCH71534.1"/>
    </source>
</evidence>
<dbReference type="Proteomes" id="UP000013167">
    <property type="component" value="Unassembled WGS sequence"/>
</dbReference>
<gene>
    <name evidence="5" type="ORF">BN10_990009</name>
</gene>
<dbReference type="PROSITE" id="PS00356">
    <property type="entry name" value="HTH_LACI_1"/>
    <property type="match status" value="1"/>
</dbReference>
<keyword evidence="3" id="KW-0804">Transcription</keyword>
<dbReference type="PANTHER" id="PTHR30146:SF138">
    <property type="entry name" value="TRANSCRIPTIONAL REGULATORY PROTEIN"/>
    <property type="match status" value="1"/>
</dbReference>
<evidence type="ECO:0000313" key="6">
    <source>
        <dbReference type="Proteomes" id="UP000013167"/>
    </source>
</evidence>
<keyword evidence="1" id="KW-0805">Transcription regulation</keyword>
<evidence type="ECO:0000256" key="3">
    <source>
        <dbReference type="ARBA" id="ARBA00023163"/>
    </source>
</evidence>
<evidence type="ECO:0000256" key="1">
    <source>
        <dbReference type="ARBA" id="ARBA00023015"/>
    </source>
</evidence>
<dbReference type="PANTHER" id="PTHR30146">
    <property type="entry name" value="LACI-RELATED TRANSCRIPTIONAL REPRESSOR"/>
    <property type="match status" value="1"/>
</dbReference>
<evidence type="ECO:0000256" key="2">
    <source>
        <dbReference type="ARBA" id="ARBA00023125"/>
    </source>
</evidence>
<dbReference type="InterPro" id="IPR028082">
    <property type="entry name" value="Peripla_BP_I"/>
</dbReference>
<name>N0E6H1_9MICO</name>
<comment type="caution">
    <text evidence="5">The sequence shown here is derived from an EMBL/GenBank/DDBJ whole genome shotgun (WGS) entry which is preliminary data.</text>
</comment>
<sequence>MSDSARPARMSTITDVAREAGVSVATVSRALRGLDRVSPETREKVIQVAEELNYMASPTATSLASGRTEVVGVVAPFLTRWFFASLVSAIEKSLRARGHHVLLFDLEDESYDSRLHLSQNLLWRRVDGVITLNLPMTDEELALLDRLALPAVAIGTPMPGHPCVRIDDADAMRQATEHLISQGHRRIAYIGAVPGNVAHVLTPQGRRRAFEETLAAHGIPLREEWVLNCDWTADAAAEHTSALLTCFSAAERPTAIVAASDEMAFGAMAAAHRLGLHVPDDLSVVGIDDHTLSNVLGLTTVRQDVEAQGQVAANLLLGALLDDQPLDPSVMTYVPTELVVRDSVAPPR</sequence>
<dbReference type="EMBL" id="CAIZ01000173">
    <property type="protein sequence ID" value="CCH71534.1"/>
    <property type="molecule type" value="Genomic_DNA"/>
</dbReference>
<dbReference type="STRING" id="1193181.BN10_990009"/>
<dbReference type="CDD" id="cd06267">
    <property type="entry name" value="PBP1_LacI_sugar_binding-like"/>
    <property type="match status" value="1"/>
</dbReference>
<dbReference type="InterPro" id="IPR010982">
    <property type="entry name" value="Lambda_DNA-bd_dom_sf"/>
</dbReference>
<dbReference type="Gene3D" id="3.40.50.2300">
    <property type="match status" value="2"/>
</dbReference>
<dbReference type="HOGENOM" id="CLU_037628_6_4_11"/>
<dbReference type="GO" id="GO:0000976">
    <property type="term" value="F:transcription cis-regulatory region binding"/>
    <property type="evidence" value="ECO:0007669"/>
    <property type="project" value="TreeGrafter"/>
</dbReference>
<dbReference type="InterPro" id="IPR046335">
    <property type="entry name" value="LacI/GalR-like_sensor"/>
</dbReference>
<reference evidence="5 6" key="1">
    <citation type="journal article" date="2013" name="ISME J.">
        <title>A metabolic model for members of the genus Tetrasphaera involved in enhanced biological phosphorus removal.</title>
        <authorList>
            <person name="Kristiansen R."/>
            <person name="Nguyen H.T.T."/>
            <person name="Saunders A.M."/>
            <person name="Nielsen J.L."/>
            <person name="Wimmer R."/>
            <person name="Le V.Q."/>
            <person name="McIlroy S.J."/>
            <person name="Petrovski S."/>
            <person name="Seviour R.J."/>
            <person name="Calteau A."/>
            <person name="Nielsen K.L."/>
            <person name="Nielsen P.H."/>
        </authorList>
    </citation>
    <scope>NUCLEOTIDE SEQUENCE [LARGE SCALE GENOMIC DNA]</scope>
    <source>
        <strain evidence="5 6">Lp2</strain>
    </source>
</reference>
<keyword evidence="6" id="KW-1185">Reference proteome</keyword>
<dbReference type="PRINTS" id="PR00036">
    <property type="entry name" value="HTHLACI"/>
</dbReference>
<dbReference type="PROSITE" id="PS50932">
    <property type="entry name" value="HTH_LACI_2"/>
    <property type="match status" value="1"/>
</dbReference>
<dbReference type="SMART" id="SM00354">
    <property type="entry name" value="HTH_LACI"/>
    <property type="match status" value="1"/>
</dbReference>
<keyword evidence="2" id="KW-0238">DNA-binding</keyword>
<feature type="domain" description="HTH lacI-type" evidence="4">
    <location>
        <begin position="11"/>
        <end position="65"/>
    </location>
</feature>
<dbReference type="AlphaFoldDB" id="N0E6H1"/>
<proteinExistence type="predicted"/>
<dbReference type="SUPFAM" id="SSF47413">
    <property type="entry name" value="lambda repressor-like DNA-binding domains"/>
    <property type="match status" value="1"/>
</dbReference>
<dbReference type="eggNOG" id="COG1609">
    <property type="taxonomic scope" value="Bacteria"/>
</dbReference>
<dbReference type="Pfam" id="PF00356">
    <property type="entry name" value="LacI"/>
    <property type="match status" value="1"/>
</dbReference>
<evidence type="ECO:0000259" key="4">
    <source>
        <dbReference type="PROSITE" id="PS50932"/>
    </source>
</evidence>
<dbReference type="GO" id="GO:0003700">
    <property type="term" value="F:DNA-binding transcription factor activity"/>
    <property type="evidence" value="ECO:0007669"/>
    <property type="project" value="TreeGrafter"/>
</dbReference>
<organism evidence="5 6">
    <name type="scientific">Phycicoccus elongatus Lp2</name>
    <dbReference type="NCBI Taxonomy" id="1193181"/>
    <lineage>
        <taxon>Bacteria</taxon>
        <taxon>Bacillati</taxon>
        <taxon>Actinomycetota</taxon>
        <taxon>Actinomycetes</taxon>
        <taxon>Micrococcales</taxon>
        <taxon>Intrasporangiaceae</taxon>
        <taxon>Phycicoccus</taxon>
    </lineage>
</organism>
<protein>
    <submittedName>
        <fullName evidence="5">Transcriptional regulator involved in degradation (LacI family protein)</fullName>
    </submittedName>
</protein>
<dbReference type="SUPFAM" id="SSF53822">
    <property type="entry name" value="Periplasmic binding protein-like I"/>
    <property type="match status" value="1"/>
</dbReference>
<dbReference type="Gene3D" id="1.10.260.40">
    <property type="entry name" value="lambda repressor-like DNA-binding domains"/>
    <property type="match status" value="1"/>
</dbReference>
<accession>N0E6H1</accession>